<reference evidence="2 3" key="1">
    <citation type="submission" date="2018-12" db="EMBL/GenBank/DDBJ databases">
        <authorList>
            <person name="Yu L."/>
        </authorList>
    </citation>
    <scope>NUCLEOTIDE SEQUENCE [LARGE SCALE GENOMIC DNA]</scope>
    <source>
        <strain evidence="2 3">S5H2222</strain>
    </source>
</reference>
<name>A0A431UEC2_9BACI</name>
<gene>
    <name evidence="2" type="ORF">EKG35_19130</name>
</gene>
<evidence type="ECO:0000313" key="3">
    <source>
        <dbReference type="Proteomes" id="UP000276349"/>
    </source>
</evidence>
<dbReference type="Proteomes" id="UP000276349">
    <property type="component" value="Unassembled WGS sequence"/>
</dbReference>
<sequence length="198" mass="23510">MYKEITVDRSLLYIEQHHVDTFQSIAKKLDEYSYLVKEGAISKEDAWIIAFNAWLMLLPDEYHIIQSVDKMIYYSANFLIYNAVKKDVHFQNLKYRKDATPELFYLSSIYIATGINEWILLVLKKYNLIEMLNRLKKSKYFDAHKRTEKEIEMFIVDQAKFVKAAVMELSTNSLSETIKKCCDDAYFLYKEKFLKSKS</sequence>
<keyword evidence="1" id="KW-0812">Transmembrane</keyword>
<feature type="transmembrane region" description="Helical" evidence="1">
    <location>
        <begin position="103"/>
        <end position="123"/>
    </location>
</feature>
<organism evidence="2 3">
    <name type="scientific">Lysinibacillus telephonicus</name>
    <dbReference type="NCBI Taxonomy" id="1714840"/>
    <lineage>
        <taxon>Bacteria</taxon>
        <taxon>Bacillati</taxon>
        <taxon>Bacillota</taxon>
        <taxon>Bacilli</taxon>
        <taxon>Bacillales</taxon>
        <taxon>Bacillaceae</taxon>
        <taxon>Lysinibacillus</taxon>
    </lineage>
</organism>
<keyword evidence="3" id="KW-1185">Reference proteome</keyword>
<keyword evidence="1" id="KW-1133">Transmembrane helix</keyword>
<accession>A0A431UEC2</accession>
<proteinExistence type="predicted"/>
<evidence type="ECO:0000313" key="2">
    <source>
        <dbReference type="EMBL" id="RTQ87439.1"/>
    </source>
</evidence>
<protein>
    <submittedName>
        <fullName evidence="2">Uncharacterized protein</fullName>
    </submittedName>
</protein>
<keyword evidence="1" id="KW-0472">Membrane</keyword>
<dbReference type="RefSeq" id="WP_126296147.1">
    <property type="nucleotide sequence ID" value="NZ_CP185866.1"/>
</dbReference>
<dbReference type="OrthoDB" id="2456199at2"/>
<evidence type="ECO:0000256" key="1">
    <source>
        <dbReference type="SAM" id="Phobius"/>
    </source>
</evidence>
<comment type="caution">
    <text evidence="2">The sequence shown here is derived from an EMBL/GenBank/DDBJ whole genome shotgun (WGS) entry which is preliminary data.</text>
</comment>
<dbReference type="EMBL" id="RXNR01000096">
    <property type="protein sequence ID" value="RTQ87439.1"/>
    <property type="molecule type" value="Genomic_DNA"/>
</dbReference>
<dbReference type="AlphaFoldDB" id="A0A431UEC2"/>